<evidence type="ECO:0000313" key="6">
    <source>
        <dbReference type="EMBL" id="HIZ08205.1"/>
    </source>
</evidence>
<evidence type="ECO:0000313" key="7">
    <source>
        <dbReference type="Proteomes" id="UP000824024"/>
    </source>
</evidence>
<dbReference type="NCBIfam" id="TIGR00005">
    <property type="entry name" value="rluA_subfam"/>
    <property type="match status" value="1"/>
</dbReference>
<dbReference type="EMBL" id="DXCH01000266">
    <property type="protein sequence ID" value="HIZ08205.1"/>
    <property type="molecule type" value="Genomic_DNA"/>
</dbReference>
<comment type="catalytic activity">
    <reaction evidence="1 4">
        <text>a uridine in RNA = a pseudouridine in RNA</text>
        <dbReference type="Rhea" id="RHEA:48348"/>
        <dbReference type="Rhea" id="RHEA-COMP:12068"/>
        <dbReference type="Rhea" id="RHEA-COMP:12069"/>
        <dbReference type="ChEBI" id="CHEBI:65314"/>
        <dbReference type="ChEBI" id="CHEBI:65315"/>
    </reaction>
</comment>
<dbReference type="GO" id="GO:0009982">
    <property type="term" value="F:pseudouridine synthase activity"/>
    <property type="evidence" value="ECO:0007669"/>
    <property type="project" value="InterPro"/>
</dbReference>
<comment type="caution">
    <text evidence="6">The sequence shown here is derived from an EMBL/GenBank/DDBJ whole genome shotgun (WGS) entry which is preliminary data.</text>
</comment>
<comment type="function">
    <text evidence="4">Responsible for synthesis of pseudouridine from uracil.</text>
</comment>
<dbReference type="PANTHER" id="PTHR21600">
    <property type="entry name" value="MITOCHONDRIAL RNA PSEUDOURIDINE SYNTHASE"/>
    <property type="match status" value="1"/>
</dbReference>
<dbReference type="GO" id="GO:0003723">
    <property type="term" value="F:RNA binding"/>
    <property type="evidence" value="ECO:0007669"/>
    <property type="project" value="InterPro"/>
</dbReference>
<sequence length="294" mass="33532">MKRILNYRITEPKEGQTVLSFLKDRGYSRNVIIHLKKTPEGLLKNGAWCYVSETLAPGDCLCVILDEQEGSKGILPVPLPFPVVYEDEDLLVVNKPAGMPIHPSVNNHYNTLANAAMYYFSQKGEPFVYRCVNRLDRDTSGLTVLAKNMLAGALLASHSGMKEIQREYMALVQGKPPKEGIVDAPIARLENSCIQRCVDYERGERAVTRYFRIRYDKDRDLSLIRLRLETGRTHQIRVHMKYAGFPLIGDFLYNPEYTYIKRQALHSSHLSFAHPITGKFLQFDASLPPDMRII</sequence>
<dbReference type="GO" id="GO:0140098">
    <property type="term" value="F:catalytic activity, acting on RNA"/>
    <property type="evidence" value="ECO:0007669"/>
    <property type="project" value="UniProtKB-ARBA"/>
</dbReference>
<accession>A0A9D2D4D2</accession>
<dbReference type="GO" id="GO:0000455">
    <property type="term" value="P:enzyme-directed rRNA pseudouridine synthesis"/>
    <property type="evidence" value="ECO:0007669"/>
    <property type="project" value="TreeGrafter"/>
</dbReference>
<evidence type="ECO:0000256" key="1">
    <source>
        <dbReference type="ARBA" id="ARBA00000073"/>
    </source>
</evidence>
<organism evidence="6 7">
    <name type="scientific">Candidatus Eubacterium avistercoris</name>
    <dbReference type="NCBI Taxonomy" id="2838567"/>
    <lineage>
        <taxon>Bacteria</taxon>
        <taxon>Bacillati</taxon>
        <taxon>Bacillota</taxon>
        <taxon>Clostridia</taxon>
        <taxon>Eubacteriales</taxon>
        <taxon>Eubacteriaceae</taxon>
        <taxon>Eubacterium</taxon>
    </lineage>
</organism>
<keyword evidence="4" id="KW-0413">Isomerase</keyword>
<protein>
    <recommendedName>
        <fullName evidence="4">Pseudouridine synthase</fullName>
        <ecNumber evidence="4">5.4.99.-</ecNumber>
    </recommendedName>
</protein>
<dbReference type="SUPFAM" id="SSF55120">
    <property type="entry name" value="Pseudouridine synthase"/>
    <property type="match status" value="1"/>
</dbReference>
<dbReference type="PANTHER" id="PTHR21600:SF35">
    <property type="entry name" value="PSEUDOURIDINE SYNTHASE"/>
    <property type="match status" value="1"/>
</dbReference>
<evidence type="ECO:0000256" key="4">
    <source>
        <dbReference type="RuleBase" id="RU362028"/>
    </source>
</evidence>
<dbReference type="Gene3D" id="3.30.2350.10">
    <property type="entry name" value="Pseudouridine synthase"/>
    <property type="match status" value="1"/>
</dbReference>
<dbReference type="InterPro" id="IPR020103">
    <property type="entry name" value="PsdUridine_synth_cat_dom_sf"/>
</dbReference>
<gene>
    <name evidence="6" type="ORF">IAA08_09745</name>
</gene>
<name>A0A9D2D4D2_9FIRM</name>
<dbReference type="AlphaFoldDB" id="A0A9D2D4D2"/>
<dbReference type="EC" id="5.4.99.-" evidence="4"/>
<reference evidence="6" key="2">
    <citation type="submission" date="2021-04" db="EMBL/GenBank/DDBJ databases">
        <authorList>
            <person name="Gilroy R."/>
        </authorList>
    </citation>
    <scope>NUCLEOTIDE SEQUENCE</scope>
    <source>
        <strain evidence="6">CHK192-9172</strain>
    </source>
</reference>
<proteinExistence type="inferred from homology"/>
<evidence type="ECO:0000259" key="5">
    <source>
        <dbReference type="Pfam" id="PF00849"/>
    </source>
</evidence>
<dbReference type="CDD" id="cd02869">
    <property type="entry name" value="PseudoU_synth_RluA_like"/>
    <property type="match status" value="1"/>
</dbReference>
<feature type="active site" evidence="3">
    <location>
        <position position="136"/>
    </location>
</feature>
<dbReference type="InterPro" id="IPR006145">
    <property type="entry name" value="PsdUridine_synth_RsuA/RluA"/>
</dbReference>
<reference evidence="6" key="1">
    <citation type="journal article" date="2021" name="PeerJ">
        <title>Extensive microbial diversity within the chicken gut microbiome revealed by metagenomics and culture.</title>
        <authorList>
            <person name="Gilroy R."/>
            <person name="Ravi A."/>
            <person name="Getino M."/>
            <person name="Pursley I."/>
            <person name="Horton D.L."/>
            <person name="Alikhan N.F."/>
            <person name="Baker D."/>
            <person name="Gharbi K."/>
            <person name="Hall N."/>
            <person name="Watson M."/>
            <person name="Adriaenssens E.M."/>
            <person name="Foster-Nyarko E."/>
            <person name="Jarju S."/>
            <person name="Secka A."/>
            <person name="Antonio M."/>
            <person name="Oren A."/>
            <person name="Chaudhuri R.R."/>
            <person name="La Ragione R."/>
            <person name="Hildebrand F."/>
            <person name="Pallen M.J."/>
        </authorList>
    </citation>
    <scope>NUCLEOTIDE SEQUENCE</scope>
    <source>
        <strain evidence="6">CHK192-9172</strain>
    </source>
</reference>
<dbReference type="InterPro" id="IPR006225">
    <property type="entry name" value="PsdUridine_synth_RluC/D"/>
</dbReference>
<dbReference type="Proteomes" id="UP000824024">
    <property type="component" value="Unassembled WGS sequence"/>
</dbReference>
<dbReference type="Pfam" id="PF00849">
    <property type="entry name" value="PseudoU_synth_2"/>
    <property type="match status" value="1"/>
</dbReference>
<comment type="similarity">
    <text evidence="2 4">Belongs to the pseudouridine synthase RluA family.</text>
</comment>
<feature type="domain" description="Pseudouridine synthase RsuA/RluA-like" evidence="5">
    <location>
        <begin position="89"/>
        <end position="241"/>
    </location>
</feature>
<evidence type="ECO:0000256" key="2">
    <source>
        <dbReference type="ARBA" id="ARBA00010876"/>
    </source>
</evidence>
<dbReference type="InterPro" id="IPR050188">
    <property type="entry name" value="RluA_PseudoU_synthase"/>
</dbReference>
<evidence type="ECO:0000256" key="3">
    <source>
        <dbReference type="PIRSR" id="PIRSR606225-1"/>
    </source>
</evidence>